<protein>
    <submittedName>
        <fullName evidence="2">Uncharacterized protein</fullName>
    </submittedName>
</protein>
<proteinExistence type="predicted"/>
<sequence>MLGMLVTTLAQLLACVAAFRHSAASGLLALLVPGYLFLALNRSGAYWPIVGSWLAGVLAVVAGTIALA</sequence>
<reference evidence="2 3" key="1">
    <citation type="submission" date="2020-08" db="EMBL/GenBank/DDBJ databases">
        <title>Genomic Encyclopedia of Type Strains, Phase IV (KMG-IV): sequencing the most valuable type-strain genomes for metagenomic binning, comparative biology and taxonomic classification.</title>
        <authorList>
            <person name="Goeker M."/>
        </authorList>
    </citation>
    <scope>NUCLEOTIDE SEQUENCE [LARGE SCALE GENOMIC DNA]</scope>
    <source>
        <strain evidence="2 3">DSM 24163</strain>
    </source>
</reference>
<keyword evidence="1" id="KW-1133">Transmembrane helix</keyword>
<dbReference type="EMBL" id="JACHHP010000002">
    <property type="protein sequence ID" value="MBB5208029.1"/>
    <property type="molecule type" value="Genomic_DNA"/>
</dbReference>
<comment type="caution">
    <text evidence="2">The sequence shown here is derived from an EMBL/GenBank/DDBJ whole genome shotgun (WGS) entry which is preliminary data.</text>
</comment>
<evidence type="ECO:0000256" key="1">
    <source>
        <dbReference type="SAM" id="Phobius"/>
    </source>
</evidence>
<accession>A0A7W8G095</accession>
<name>A0A7W8G095_9GAMM</name>
<keyword evidence="1" id="KW-0472">Membrane</keyword>
<keyword evidence="3" id="KW-1185">Reference proteome</keyword>
<evidence type="ECO:0000313" key="2">
    <source>
        <dbReference type="EMBL" id="MBB5208029.1"/>
    </source>
</evidence>
<feature type="transmembrane region" description="Helical" evidence="1">
    <location>
        <begin position="45"/>
        <end position="67"/>
    </location>
</feature>
<evidence type="ECO:0000313" key="3">
    <source>
        <dbReference type="Proteomes" id="UP000521199"/>
    </source>
</evidence>
<keyword evidence="1" id="KW-0812">Transmembrane</keyword>
<dbReference type="AlphaFoldDB" id="A0A7W8G095"/>
<gene>
    <name evidence="2" type="ORF">HNQ52_001558</name>
</gene>
<organism evidence="2 3">
    <name type="scientific">Chiayiivirga flava</name>
    <dbReference type="NCBI Taxonomy" id="659595"/>
    <lineage>
        <taxon>Bacteria</taxon>
        <taxon>Pseudomonadati</taxon>
        <taxon>Pseudomonadota</taxon>
        <taxon>Gammaproteobacteria</taxon>
        <taxon>Lysobacterales</taxon>
        <taxon>Lysobacteraceae</taxon>
        <taxon>Chiayiivirga</taxon>
    </lineage>
</organism>
<dbReference type="Proteomes" id="UP000521199">
    <property type="component" value="Unassembled WGS sequence"/>
</dbReference>